<evidence type="ECO:0000313" key="2">
    <source>
        <dbReference type="Proteomes" id="UP001317629"/>
    </source>
</evidence>
<sequence>MTDAPDDSSGGISDARLPLRFQPELSEREFYFIGNIVAQWGFLEHEIFSQTVLCFADGSQPPKELHELQFTKILTLWESYVVSAATGDRKAILQQQLVKIRHYKDFRDALIHGMWDYDKSAPEQITTTRARKKQLITVRFTAYQLQEFAAEMSKINAAIQFPGGFEEYAAMRAEQGSFMSRRWIAMMSGNPVIEQLFPEPPLSPPSMLGK</sequence>
<dbReference type="RefSeq" id="WP_281932619.1">
    <property type="nucleotide sequence ID" value="NZ_AP027144.1"/>
</dbReference>
<reference evidence="1 2" key="1">
    <citation type="journal article" date="2023" name="Int. J. Syst. Evol. Microbiol.">
        <title>Methylocystis iwaonis sp. nov., a type II methane-oxidizing bacterium from surface soil of a rice paddy field in Japan, and emended description of the genus Methylocystis (ex Whittenbury et al. 1970) Bowman et al. 1993.</title>
        <authorList>
            <person name="Kaise H."/>
            <person name="Sawadogo J.B."/>
            <person name="Alam M.S."/>
            <person name="Ueno C."/>
            <person name="Dianou D."/>
            <person name="Shinjo R."/>
            <person name="Asakawa S."/>
        </authorList>
    </citation>
    <scope>NUCLEOTIDE SEQUENCE [LARGE SCALE GENOMIC DNA]</scope>
    <source>
        <strain evidence="1 2">SS37A-Re</strain>
    </source>
</reference>
<gene>
    <name evidence="1" type="ORF">SS37A_38310</name>
</gene>
<dbReference type="EMBL" id="AP027144">
    <property type="protein sequence ID" value="BDV36301.1"/>
    <property type="molecule type" value="Genomic_DNA"/>
</dbReference>
<protein>
    <submittedName>
        <fullName evidence="1">Uncharacterized protein</fullName>
    </submittedName>
</protein>
<organism evidence="1 2">
    <name type="scientific">Methylocystis iwaonis</name>
    <dbReference type="NCBI Taxonomy" id="2885079"/>
    <lineage>
        <taxon>Bacteria</taxon>
        <taxon>Pseudomonadati</taxon>
        <taxon>Pseudomonadota</taxon>
        <taxon>Alphaproteobacteria</taxon>
        <taxon>Hyphomicrobiales</taxon>
        <taxon>Methylocystaceae</taxon>
        <taxon>Methylocystis</taxon>
    </lineage>
</organism>
<evidence type="ECO:0000313" key="1">
    <source>
        <dbReference type="EMBL" id="BDV36301.1"/>
    </source>
</evidence>
<keyword evidence="2" id="KW-1185">Reference proteome</keyword>
<name>A0ABM8EE64_9HYPH</name>
<accession>A0ABM8EE64</accession>
<keyword evidence="1" id="KW-0614">Plasmid</keyword>
<dbReference type="Proteomes" id="UP001317629">
    <property type="component" value="Plasmid pSS37A-Re-2"/>
</dbReference>
<geneLocation type="plasmid" evidence="1 2">
    <name>pSS37A-Re-2</name>
</geneLocation>
<proteinExistence type="predicted"/>